<evidence type="ECO:0000313" key="1">
    <source>
        <dbReference type="EMBL" id="OIT23629.1"/>
    </source>
</evidence>
<dbReference type="SMR" id="A0A1J6K0S0"/>
<accession>A0A1J6K0S0</accession>
<dbReference type="Gramene" id="OIT23629">
    <property type="protein sequence ID" value="OIT23629"/>
    <property type="gene ID" value="A4A49_28244"/>
</dbReference>
<protein>
    <submittedName>
        <fullName evidence="1">Uncharacterized protein</fullName>
    </submittedName>
</protein>
<comment type="caution">
    <text evidence="1">The sequence shown here is derived from an EMBL/GenBank/DDBJ whole genome shotgun (WGS) entry which is preliminary data.</text>
</comment>
<organism evidence="1 2">
    <name type="scientific">Nicotiana attenuata</name>
    <name type="common">Coyote tobacco</name>
    <dbReference type="NCBI Taxonomy" id="49451"/>
    <lineage>
        <taxon>Eukaryota</taxon>
        <taxon>Viridiplantae</taxon>
        <taxon>Streptophyta</taxon>
        <taxon>Embryophyta</taxon>
        <taxon>Tracheophyta</taxon>
        <taxon>Spermatophyta</taxon>
        <taxon>Magnoliopsida</taxon>
        <taxon>eudicotyledons</taxon>
        <taxon>Gunneridae</taxon>
        <taxon>Pentapetalae</taxon>
        <taxon>asterids</taxon>
        <taxon>lamiids</taxon>
        <taxon>Solanales</taxon>
        <taxon>Solanaceae</taxon>
        <taxon>Nicotianoideae</taxon>
        <taxon>Nicotianeae</taxon>
        <taxon>Nicotiana</taxon>
    </lineage>
</organism>
<name>A0A1J6K0S0_NICAT</name>
<reference evidence="1" key="1">
    <citation type="submission" date="2016-11" db="EMBL/GenBank/DDBJ databases">
        <title>The genome of Nicotiana attenuata.</title>
        <authorList>
            <person name="Xu S."/>
            <person name="Brockmoeller T."/>
            <person name="Gaquerel E."/>
            <person name="Navarro A."/>
            <person name="Kuhl H."/>
            <person name="Gase K."/>
            <person name="Ling Z."/>
            <person name="Zhou W."/>
            <person name="Kreitzer C."/>
            <person name="Stanke M."/>
            <person name="Tang H."/>
            <person name="Lyons E."/>
            <person name="Pandey P."/>
            <person name="Pandey S.P."/>
            <person name="Timmermann B."/>
            <person name="Baldwin I.T."/>
        </authorList>
    </citation>
    <scope>NUCLEOTIDE SEQUENCE [LARGE SCALE GENOMIC DNA]</scope>
    <source>
        <strain evidence="1">UT</strain>
    </source>
</reference>
<dbReference type="EMBL" id="MJEQ01003276">
    <property type="protein sequence ID" value="OIT23629.1"/>
    <property type="molecule type" value="Genomic_DNA"/>
</dbReference>
<evidence type="ECO:0000313" key="2">
    <source>
        <dbReference type="Proteomes" id="UP000187609"/>
    </source>
</evidence>
<keyword evidence="2" id="KW-1185">Reference proteome</keyword>
<proteinExistence type="predicted"/>
<gene>
    <name evidence="1" type="ORF">A4A49_28244</name>
</gene>
<dbReference type="AlphaFoldDB" id="A0A1J6K0S0"/>
<sequence length="140" mass="15937">MHSPLSSFKLWERRLKTSIQHQHMQRYHEHAVGEKYSGDLRLFLKEKRALKEGDGWVREHINPIAVTQASKSHQGDHEYAENPFKTSHVAAVTSTAIVPVETAFARFSQDVAIAWQSNSCPVAMDNVVLMRNNQKKSEAV</sequence>
<dbReference type="Proteomes" id="UP000187609">
    <property type="component" value="Unassembled WGS sequence"/>
</dbReference>